<dbReference type="CDD" id="cd03801">
    <property type="entry name" value="GT4_PimA-like"/>
    <property type="match status" value="1"/>
</dbReference>
<dbReference type="STRING" id="1515439.SAMN06265784_104310"/>
<dbReference type="Proteomes" id="UP000193228">
    <property type="component" value="Unassembled WGS sequence"/>
</dbReference>
<dbReference type="GO" id="GO:0016757">
    <property type="term" value="F:glycosyltransferase activity"/>
    <property type="evidence" value="ECO:0007669"/>
    <property type="project" value="InterPro"/>
</dbReference>
<evidence type="ECO:0000313" key="3">
    <source>
        <dbReference type="Proteomes" id="UP000193228"/>
    </source>
</evidence>
<reference evidence="3" key="1">
    <citation type="submission" date="2017-04" db="EMBL/GenBank/DDBJ databases">
        <authorList>
            <person name="Varghese N."/>
            <person name="Submissions S."/>
        </authorList>
    </citation>
    <scope>NUCLEOTIDE SEQUENCE [LARGE SCALE GENOMIC DNA]</scope>
    <source>
        <strain evidence="3">LMG 29540</strain>
    </source>
</reference>
<protein>
    <submittedName>
        <fullName evidence="2">Glycosyltransferase involved in cell wall bisynthesis</fullName>
    </submittedName>
</protein>
<keyword evidence="3" id="KW-1185">Reference proteome</keyword>
<feature type="domain" description="Glycosyl transferase family 1" evidence="1">
    <location>
        <begin position="993"/>
        <end position="1056"/>
    </location>
</feature>
<dbReference type="EMBL" id="FXAT01000004">
    <property type="protein sequence ID" value="SMG44892.1"/>
    <property type="molecule type" value="Genomic_DNA"/>
</dbReference>
<accession>A0A1X7KTJ3</accession>
<dbReference type="RefSeq" id="WP_244196019.1">
    <property type="nucleotide sequence ID" value="NZ_FXAT01000004.1"/>
</dbReference>
<dbReference type="Gene3D" id="3.40.50.2000">
    <property type="entry name" value="Glycogen Phosphorylase B"/>
    <property type="match status" value="1"/>
</dbReference>
<gene>
    <name evidence="2" type="ORF">SAMN06265784_104310</name>
</gene>
<dbReference type="AlphaFoldDB" id="A0A1X7KTJ3"/>
<evidence type="ECO:0000313" key="2">
    <source>
        <dbReference type="EMBL" id="SMG44892.1"/>
    </source>
</evidence>
<keyword evidence="2" id="KW-0808">Transferase</keyword>
<dbReference type="PANTHER" id="PTHR46656">
    <property type="entry name" value="PUTATIVE-RELATED"/>
    <property type="match status" value="1"/>
</dbReference>
<sequence length="1135" mass="129923">MINLGPKKNKTGWLAEYRHPSPGDLFCLPSAIYFLMKFRADLARFNSKALDDRVTLYFWWEMSARETYPDFNWVLRQEDLEYLRQLDNDTLIERHPDAVMYWLGSTKPSVLDTRHLSETLLEPQTVLAEAGLQLPKLLTMIVRNRGDLAQAFDLGTLTGYLNCLDWWDAHGQSACSRVTWRPPVAWPKLLEPIDDAGSGAMPFPRFLALITTERPDLRSAFDLNSFTSRLACLSWWEDHGQREYPHIKWLQPPIGGAMLEPEEPPVDGGPYVPRFLAEIFKERPDLQANFDLQSFGGRLSCLSWWTEHGQHQYRAVRWVPPATPAQLLEPEWGTHPDWLPVPRFLRLLHSERQDLQALCSLDSFTGRLKCLSWWAEHGQHQYSVIHWAIPPLPDDLFRMEAGEQGALPLLPRFLLLIWNERTDLQASFNLNSFGERLGFISWWEMDGSDEYYAIKWSPTRVTEELTRVDDDQPAVDGGLCLPRFLFEIYRERPDLQATFDLQSFGGRLSCLSWWIEYGPHQYRAIRWVPPITPALLFEPEWGTHPDWLPVPRFLRLLHGERQDLQALCSLDSFTGRLKCLSWWAEHGHQQYSVIHWAIPPLPDDLFRMEAGEQGALPLLPRFLLLIWNERPELQASFNLNSFSERLGFISWWDKNGHDEYYAIKWSPTHLAEELARIDDEQPADDTLLPRFLTMIANDRPDLRQAFDMGTVQGRDQLVQWWNEWAPTEYPLVGSLTVHWADSAETADDDEREPARYHARVEGTGYDFGVNIIGFPQGVLGLGEDARMAARVLQLSSTPVTLLNAPMAGPARLEHSVDHLISEELKYNISLICLPAPEMVRLALEGGRKLIDAPTHKIGAWPWELPHWPSAFGNVHQMVDEIWAQSRFVQSVYSRLGNTPVYHMPMAVEVPAPLEPKRERFGLPPNEFLFYLMFDGNSWLSRKNPLAGVQAFKQAFGNESPGVGLVIKAMNVRDDDPVWRAVLDLTAGDSRIHIVSERLSRQDSTDFMACCDAYISLHRSEGFGRVIAEAMALGQPVVVTNFSGNVDFCEPDTAFLVDGELVPLRPGDYLFAEGQYWCDPDVSIAAEQLKRMIDDVPLRERIAQAGKARVERDYSVEAVARAYARRLTDIAEAKAK</sequence>
<dbReference type="InterPro" id="IPR001296">
    <property type="entry name" value="Glyco_trans_1"/>
</dbReference>
<proteinExistence type="predicted"/>
<evidence type="ECO:0000259" key="1">
    <source>
        <dbReference type="Pfam" id="PF00534"/>
    </source>
</evidence>
<name>A0A1X7KTJ3_9BURK</name>
<organism evidence="2 3">
    <name type="scientific">Paraburkholderia susongensis</name>
    <dbReference type="NCBI Taxonomy" id="1515439"/>
    <lineage>
        <taxon>Bacteria</taxon>
        <taxon>Pseudomonadati</taxon>
        <taxon>Pseudomonadota</taxon>
        <taxon>Betaproteobacteria</taxon>
        <taxon>Burkholderiales</taxon>
        <taxon>Burkholderiaceae</taxon>
        <taxon>Paraburkholderia</taxon>
    </lineage>
</organism>
<dbReference type="SUPFAM" id="SSF53756">
    <property type="entry name" value="UDP-Glycosyltransferase/glycogen phosphorylase"/>
    <property type="match status" value="1"/>
</dbReference>
<dbReference type="PANTHER" id="PTHR46656:SF3">
    <property type="entry name" value="PUTATIVE-RELATED"/>
    <property type="match status" value="1"/>
</dbReference>
<dbReference type="Pfam" id="PF00534">
    <property type="entry name" value="Glycos_transf_1"/>
    <property type="match status" value="1"/>
</dbReference>